<dbReference type="EMBL" id="JXTB01000093">
    <property type="protein sequence ID" value="PON64733.1"/>
    <property type="molecule type" value="Genomic_DNA"/>
</dbReference>
<reference evidence="2" key="1">
    <citation type="submission" date="2016-06" db="EMBL/GenBank/DDBJ databases">
        <title>Parallel loss of symbiosis genes in relatives of nitrogen-fixing non-legume Parasponia.</title>
        <authorList>
            <person name="Van Velzen R."/>
            <person name="Holmer R."/>
            <person name="Bu F."/>
            <person name="Rutten L."/>
            <person name="Van Zeijl A."/>
            <person name="Liu W."/>
            <person name="Santuari L."/>
            <person name="Cao Q."/>
            <person name="Sharma T."/>
            <person name="Shen D."/>
            <person name="Roswanjaya Y."/>
            <person name="Wardhani T."/>
            <person name="Kalhor M.S."/>
            <person name="Jansen J."/>
            <person name="Van den Hoogen J."/>
            <person name="Gungor B."/>
            <person name="Hartog M."/>
            <person name="Hontelez J."/>
            <person name="Verver J."/>
            <person name="Yang W.-C."/>
            <person name="Schijlen E."/>
            <person name="Repin R."/>
            <person name="Schilthuizen M."/>
            <person name="Schranz E."/>
            <person name="Heidstra R."/>
            <person name="Miyata K."/>
            <person name="Fedorova E."/>
            <person name="Kohlen W."/>
            <person name="Bisseling T."/>
            <person name="Smit S."/>
            <person name="Geurts R."/>
        </authorList>
    </citation>
    <scope>NUCLEOTIDE SEQUENCE [LARGE SCALE GENOMIC DNA]</scope>
    <source>
        <strain evidence="2">cv. WU1-14</strain>
    </source>
</reference>
<gene>
    <name evidence="1" type="ORF">PanWU01x14_122080</name>
</gene>
<organism evidence="1 2">
    <name type="scientific">Parasponia andersonii</name>
    <name type="common">Sponia andersonii</name>
    <dbReference type="NCBI Taxonomy" id="3476"/>
    <lineage>
        <taxon>Eukaryota</taxon>
        <taxon>Viridiplantae</taxon>
        <taxon>Streptophyta</taxon>
        <taxon>Embryophyta</taxon>
        <taxon>Tracheophyta</taxon>
        <taxon>Spermatophyta</taxon>
        <taxon>Magnoliopsida</taxon>
        <taxon>eudicotyledons</taxon>
        <taxon>Gunneridae</taxon>
        <taxon>Pentapetalae</taxon>
        <taxon>rosids</taxon>
        <taxon>fabids</taxon>
        <taxon>Rosales</taxon>
        <taxon>Cannabaceae</taxon>
        <taxon>Parasponia</taxon>
    </lineage>
</organism>
<dbReference type="Proteomes" id="UP000237105">
    <property type="component" value="Unassembled WGS sequence"/>
</dbReference>
<protein>
    <submittedName>
        <fullName evidence="1">Uncharacterized protein</fullName>
    </submittedName>
</protein>
<proteinExistence type="predicted"/>
<evidence type="ECO:0000313" key="1">
    <source>
        <dbReference type="EMBL" id="PON64733.1"/>
    </source>
</evidence>
<dbReference type="AlphaFoldDB" id="A0A2P5CUK0"/>
<accession>A0A2P5CUK0</accession>
<sequence length="66" mass="7368">MAWPLFIGDSLVPPTDMDLMQRTTTKLGKSITKRFVFEASRIAQLKAKLVDTKFESGLPPPPHALK</sequence>
<name>A0A2P5CUK0_PARAD</name>
<evidence type="ECO:0000313" key="2">
    <source>
        <dbReference type="Proteomes" id="UP000237105"/>
    </source>
</evidence>
<comment type="caution">
    <text evidence="1">The sequence shown here is derived from an EMBL/GenBank/DDBJ whole genome shotgun (WGS) entry which is preliminary data.</text>
</comment>
<keyword evidence="2" id="KW-1185">Reference proteome</keyword>